<organism evidence="2 3">
    <name type="scientific">Pythium oligandrum</name>
    <name type="common">Mycoparasitic fungus</name>
    <dbReference type="NCBI Taxonomy" id="41045"/>
    <lineage>
        <taxon>Eukaryota</taxon>
        <taxon>Sar</taxon>
        <taxon>Stramenopiles</taxon>
        <taxon>Oomycota</taxon>
        <taxon>Peronosporomycetes</taxon>
        <taxon>Pythiales</taxon>
        <taxon>Pythiaceae</taxon>
        <taxon>Pythium</taxon>
    </lineage>
</organism>
<accession>A0A8K1FIP6</accession>
<dbReference type="AlphaFoldDB" id="A0A8K1FIP6"/>
<keyword evidence="1" id="KW-0812">Transmembrane</keyword>
<keyword evidence="1" id="KW-1133">Transmembrane helix</keyword>
<dbReference type="Proteomes" id="UP000794436">
    <property type="component" value="Unassembled WGS sequence"/>
</dbReference>
<evidence type="ECO:0000256" key="1">
    <source>
        <dbReference type="SAM" id="Phobius"/>
    </source>
</evidence>
<reference evidence="2" key="1">
    <citation type="submission" date="2019-03" db="EMBL/GenBank/DDBJ databases">
        <title>Long read genome sequence of the mycoparasitic Pythium oligandrum ATCC 38472 isolated from sugarbeet rhizosphere.</title>
        <authorList>
            <person name="Gaulin E."/>
        </authorList>
    </citation>
    <scope>NUCLEOTIDE SEQUENCE</scope>
    <source>
        <strain evidence="2">ATCC 38472_TT</strain>
    </source>
</reference>
<gene>
    <name evidence="2" type="ORF">Poli38472_009387</name>
</gene>
<comment type="caution">
    <text evidence="2">The sequence shown here is derived from an EMBL/GenBank/DDBJ whole genome shotgun (WGS) entry which is preliminary data.</text>
</comment>
<protein>
    <submittedName>
        <fullName evidence="2">Uncharacterized protein</fullName>
    </submittedName>
</protein>
<name>A0A8K1FIP6_PYTOL</name>
<keyword evidence="3" id="KW-1185">Reference proteome</keyword>
<dbReference type="EMBL" id="SPLM01000038">
    <property type="protein sequence ID" value="TMW65220.1"/>
    <property type="molecule type" value="Genomic_DNA"/>
</dbReference>
<keyword evidence="1" id="KW-0472">Membrane</keyword>
<feature type="transmembrane region" description="Helical" evidence="1">
    <location>
        <begin position="172"/>
        <end position="194"/>
    </location>
</feature>
<evidence type="ECO:0000313" key="2">
    <source>
        <dbReference type="EMBL" id="TMW65220.1"/>
    </source>
</evidence>
<dbReference type="OrthoDB" id="158474at2759"/>
<evidence type="ECO:0000313" key="3">
    <source>
        <dbReference type="Proteomes" id="UP000794436"/>
    </source>
</evidence>
<sequence>MAEASTASDLGIDDINVDIPDTDPCLSINSDSGLQYSGCAACLRTMGCMVNEVGKCVSLSGYNASLDFQKAEEQHLVLPPQDNSSVVGQHWHFPALTATYCGLADSVCRICRDWSFFVQDGRLDDTRFCVGENNCICIAACERDVIYVPSSDGAFPEASSSSTDNESSTDQILFLTLFGFVFIGAAIGAFCIVAHHNRKPDRQSLEDRRQMALYTRRRPRITATLGLQSLTLAGWTQHRQHELAKHSDLTKDTQSSFIHA</sequence>
<proteinExistence type="predicted"/>